<dbReference type="PROSITE" id="PS00687">
    <property type="entry name" value="ALDEHYDE_DEHYDR_GLU"/>
    <property type="match status" value="1"/>
</dbReference>
<keyword evidence="3" id="KW-0520">NAD</keyword>
<evidence type="ECO:0000313" key="9">
    <source>
        <dbReference type="EMBL" id="MQX52004.1"/>
    </source>
</evidence>
<dbReference type="FunFam" id="3.40.605.10:FF:000004">
    <property type="entry name" value="Aldehyde dehydrogenase"/>
    <property type="match status" value="1"/>
</dbReference>
<dbReference type="InterPro" id="IPR012394">
    <property type="entry name" value="Aldehyde_DH_NAD(P)"/>
</dbReference>
<feature type="domain" description="Aldehyde dehydrogenase" evidence="8">
    <location>
        <begin position="14"/>
        <end position="437"/>
    </location>
</feature>
<keyword evidence="10" id="KW-1185">Reference proteome</keyword>
<dbReference type="PIRSF" id="PIRSF036492">
    <property type="entry name" value="ALDH"/>
    <property type="match status" value="1"/>
</dbReference>
<evidence type="ECO:0000256" key="6">
    <source>
        <dbReference type="PROSITE-ProRule" id="PRU10007"/>
    </source>
</evidence>
<evidence type="ECO:0000256" key="5">
    <source>
        <dbReference type="PIRSR" id="PIRSR036492-1"/>
    </source>
</evidence>
<dbReference type="AlphaFoldDB" id="A0A6N7LS73"/>
<dbReference type="Gene3D" id="3.40.309.10">
    <property type="entry name" value="Aldehyde Dehydrogenase, Chain A, domain 2"/>
    <property type="match status" value="1"/>
</dbReference>
<dbReference type="EMBL" id="WIRE01000001">
    <property type="protein sequence ID" value="MQX52004.1"/>
    <property type="molecule type" value="Genomic_DNA"/>
</dbReference>
<dbReference type="InterPro" id="IPR029510">
    <property type="entry name" value="Ald_DH_CS_GLU"/>
</dbReference>
<evidence type="ECO:0000256" key="1">
    <source>
        <dbReference type="ARBA" id="ARBA00009986"/>
    </source>
</evidence>
<dbReference type="GO" id="GO:0004029">
    <property type="term" value="F:aldehyde dehydrogenase (NAD+) activity"/>
    <property type="evidence" value="ECO:0007669"/>
    <property type="project" value="TreeGrafter"/>
</dbReference>
<feature type="active site" evidence="5">
    <location>
        <position position="256"/>
    </location>
</feature>
<evidence type="ECO:0000256" key="7">
    <source>
        <dbReference type="RuleBase" id="RU003345"/>
    </source>
</evidence>
<dbReference type="Proteomes" id="UP000469421">
    <property type="component" value="Unassembled WGS sequence"/>
</dbReference>
<proteinExistence type="inferred from homology"/>
<evidence type="ECO:0000256" key="4">
    <source>
        <dbReference type="PIRNR" id="PIRNR036492"/>
    </source>
</evidence>
<dbReference type="InterPro" id="IPR015590">
    <property type="entry name" value="Aldehyde_DH_dom"/>
</dbReference>
<gene>
    <name evidence="9" type="ORF">GFN93_02010</name>
</gene>
<dbReference type="FunFam" id="3.40.309.10:FF:000003">
    <property type="entry name" value="Aldehyde dehydrogenase"/>
    <property type="match status" value="1"/>
</dbReference>
<evidence type="ECO:0000256" key="2">
    <source>
        <dbReference type="ARBA" id="ARBA00023002"/>
    </source>
</evidence>
<dbReference type="InterPro" id="IPR016162">
    <property type="entry name" value="Ald_DH_N"/>
</dbReference>
<dbReference type="PANTHER" id="PTHR43570">
    <property type="entry name" value="ALDEHYDE DEHYDROGENASE"/>
    <property type="match status" value="1"/>
</dbReference>
<dbReference type="SUPFAM" id="SSF53720">
    <property type="entry name" value="ALDH-like"/>
    <property type="match status" value="1"/>
</dbReference>
<evidence type="ECO:0000256" key="3">
    <source>
        <dbReference type="ARBA" id="ARBA00023027"/>
    </source>
</evidence>
<feature type="active site" evidence="5 6">
    <location>
        <position position="222"/>
    </location>
</feature>
<accession>A0A6N7LS73</accession>
<dbReference type="GO" id="GO:0005737">
    <property type="term" value="C:cytoplasm"/>
    <property type="evidence" value="ECO:0007669"/>
    <property type="project" value="TreeGrafter"/>
</dbReference>
<dbReference type="Gene3D" id="3.40.605.10">
    <property type="entry name" value="Aldehyde Dehydrogenase, Chain A, domain 1"/>
    <property type="match status" value="1"/>
</dbReference>
<dbReference type="PANTHER" id="PTHR43570:SF16">
    <property type="entry name" value="ALDEHYDE DEHYDROGENASE TYPE III, ISOFORM Q"/>
    <property type="match status" value="1"/>
</dbReference>
<name>A0A6N7LS73_9GAMM</name>
<evidence type="ECO:0000259" key="8">
    <source>
        <dbReference type="Pfam" id="PF00171"/>
    </source>
</evidence>
<dbReference type="InterPro" id="IPR016163">
    <property type="entry name" value="Ald_DH_C"/>
</dbReference>
<evidence type="ECO:0000313" key="10">
    <source>
        <dbReference type="Proteomes" id="UP000469421"/>
    </source>
</evidence>
<dbReference type="Pfam" id="PF00171">
    <property type="entry name" value="Aldedh"/>
    <property type="match status" value="1"/>
</dbReference>
<keyword evidence="2 4" id="KW-0560">Oxidoreductase</keyword>
<reference evidence="9 10" key="1">
    <citation type="submission" date="2019-10" db="EMBL/GenBank/DDBJ databases">
        <title>Alcanivorax sp.PA15-N-34 draft genome sequence.</title>
        <authorList>
            <person name="Liao X."/>
            <person name="Shao Z."/>
        </authorList>
    </citation>
    <scope>NUCLEOTIDE SEQUENCE [LARGE SCALE GENOMIC DNA]</scope>
    <source>
        <strain evidence="9 10">PA15-N-34</strain>
    </source>
</reference>
<sequence length="469" mass="52179">MGAVLDDKTINQSQDWAADAVAKQRRYFESGATRSYEFRIQQLKKLKSALVKYQTDIQEALKADIGRPEFEAYIEISTAYEDLKHTIKHLKSWMKPKRVATTLWAQPGRSRIESVPQGVTMLMGPYNYPFLLLVQPLIGAIAAGNTAVLKPSSLNPSVANVVEKMMKECFNDEFVATFKGSTEVTNALLGQRFDHIFFTGSPRVGRIVMAAAAKHLTKVTLELGGKSPTIIHKDANLKIAARRTLAGKMMNVGQTCVAPDHLHVHKDIKEAFEKELVATLKEWFGDSPLQSPDLGRMINDRHFERVAGLIDKSKVLAGGQTDARQRFIAPTLLKDVTMDDAVMQEEIFGPVLPMLTYSSMEELIGNIKKLPEHPLALYLFTESKDVEQFVLANTQFGGGCINNTVMHVANPNLPFGGVGESGMGAYHGKSSFDVFSHQRGILKATTLFDIKMRYAPYLDKVNMIKKMIK</sequence>
<dbReference type="InterPro" id="IPR016161">
    <property type="entry name" value="Ald_DH/histidinol_DH"/>
</dbReference>
<dbReference type="GO" id="GO:0006081">
    <property type="term" value="P:aldehyde metabolic process"/>
    <property type="evidence" value="ECO:0007669"/>
    <property type="project" value="InterPro"/>
</dbReference>
<protein>
    <recommendedName>
        <fullName evidence="4">Aldehyde dehydrogenase</fullName>
    </recommendedName>
</protein>
<comment type="similarity">
    <text evidence="1 4 7">Belongs to the aldehyde dehydrogenase family.</text>
</comment>
<dbReference type="CDD" id="cd07136">
    <property type="entry name" value="ALDH_YwdH-P39616"/>
    <property type="match status" value="1"/>
</dbReference>
<dbReference type="RefSeq" id="WP_153498756.1">
    <property type="nucleotide sequence ID" value="NZ_WIRE01000001.1"/>
</dbReference>
<organism evidence="9 10">
    <name type="scientific">Alcanivorax sediminis</name>
    <dbReference type="NCBI Taxonomy" id="2663008"/>
    <lineage>
        <taxon>Bacteria</taxon>
        <taxon>Pseudomonadati</taxon>
        <taxon>Pseudomonadota</taxon>
        <taxon>Gammaproteobacteria</taxon>
        <taxon>Oceanospirillales</taxon>
        <taxon>Alcanivoracaceae</taxon>
        <taxon>Alcanivorax</taxon>
    </lineage>
</organism>
<comment type="caution">
    <text evidence="9">The sequence shown here is derived from an EMBL/GenBank/DDBJ whole genome shotgun (WGS) entry which is preliminary data.</text>
</comment>